<organism evidence="1 2">
    <name type="scientific">Microthlaspi erraticum</name>
    <dbReference type="NCBI Taxonomy" id="1685480"/>
    <lineage>
        <taxon>Eukaryota</taxon>
        <taxon>Viridiplantae</taxon>
        <taxon>Streptophyta</taxon>
        <taxon>Embryophyta</taxon>
        <taxon>Tracheophyta</taxon>
        <taxon>Spermatophyta</taxon>
        <taxon>Magnoliopsida</taxon>
        <taxon>eudicotyledons</taxon>
        <taxon>Gunneridae</taxon>
        <taxon>Pentapetalae</taxon>
        <taxon>rosids</taxon>
        <taxon>malvids</taxon>
        <taxon>Brassicales</taxon>
        <taxon>Brassicaceae</taxon>
        <taxon>Coluteocarpeae</taxon>
        <taxon>Microthlaspi</taxon>
    </lineage>
</organism>
<reference evidence="1" key="1">
    <citation type="submission" date="2020-01" db="EMBL/GenBank/DDBJ databases">
        <authorList>
            <person name="Mishra B."/>
        </authorList>
    </citation>
    <scope>NUCLEOTIDE SEQUENCE [LARGE SCALE GENOMIC DNA]</scope>
</reference>
<name>A0A6D2HZM3_9BRAS</name>
<dbReference type="EMBL" id="CACVBM020000399">
    <property type="protein sequence ID" value="CAA7018604.1"/>
    <property type="molecule type" value="Genomic_DNA"/>
</dbReference>
<sequence length="230" mass="25830">MNYPQVETDINARRFPPMLGHTENSVLINVLAKYDEILLNPTTGHQTLTGRSSTVYIETIDFCLRSSSPRDIEQLLRDRLVDYHWICEGLASEISTAATDQGFGLNEFTLTIFVTITLQPHVVLSDPSASNDNEAEALLRMVLLARIKREDLKSLKLETESCSICLDNLSDFSKHGDPTPHGLFPCLSQSLSLEVASPQKYLPHVSDCSVRIRSIICEQIRLKLGFHLLF</sequence>
<dbReference type="Proteomes" id="UP000467841">
    <property type="component" value="Unassembled WGS sequence"/>
</dbReference>
<dbReference type="AlphaFoldDB" id="A0A6D2HZM3"/>
<proteinExistence type="predicted"/>
<protein>
    <submittedName>
        <fullName evidence="1">Uncharacterized protein</fullName>
    </submittedName>
</protein>
<gene>
    <name evidence="1" type="ORF">MERR_LOCUS5839</name>
</gene>
<accession>A0A6D2HZM3</accession>
<keyword evidence="2" id="KW-1185">Reference proteome</keyword>
<evidence type="ECO:0000313" key="1">
    <source>
        <dbReference type="EMBL" id="CAA7018604.1"/>
    </source>
</evidence>
<comment type="caution">
    <text evidence="1">The sequence shown here is derived from an EMBL/GenBank/DDBJ whole genome shotgun (WGS) entry which is preliminary data.</text>
</comment>
<dbReference type="OrthoDB" id="4348522at2759"/>
<evidence type="ECO:0000313" key="2">
    <source>
        <dbReference type="Proteomes" id="UP000467841"/>
    </source>
</evidence>